<keyword evidence="6" id="KW-1133">Transmembrane helix</keyword>
<keyword evidence="9" id="KW-1015">Disulfide bond</keyword>
<dbReference type="AlphaFoldDB" id="A0A4Y7KVF0"/>
<gene>
    <name evidence="12" type="ORF">C5167_000721</name>
</gene>
<keyword evidence="8" id="KW-0472">Membrane</keyword>
<keyword evidence="5" id="KW-0732">Signal</keyword>
<dbReference type="InterPro" id="IPR040326">
    <property type="entry name" value="HAP2/GCS1"/>
</dbReference>
<dbReference type="GO" id="GO:0005886">
    <property type="term" value="C:plasma membrane"/>
    <property type="evidence" value="ECO:0007669"/>
    <property type="project" value="UniProtKB-SubCell"/>
</dbReference>
<comment type="subcellular location">
    <subcellularLocation>
        <location evidence="1">Cell membrane</location>
        <topology evidence="1">Single-pass type I membrane protein</topology>
    </subcellularLocation>
</comment>
<evidence type="ECO:0000256" key="1">
    <source>
        <dbReference type="ARBA" id="ARBA00004251"/>
    </source>
</evidence>
<dbReference type="InterPro" id="IPR018928">
    <property type="entry name" value="HAP2/GCS1_dom"/>
</dbReference>
<feature type="domain" description="Generative cell specific-1/HAP2" evidence="11">
    <location>
        <begin position="4"/>
        <end position="70"/>
    </location>
</feature>
<dbReference type="PANTHER" id="PTHR31764:SF0">
    <property type="entry name" value="GENERATIVE CELL SPECIFIC-1_HAP2 DOMAIN-CONTAINING PROTEIN"/>
    <property type="match status" value="1"/>
</dbReference>
<evidence type="ECO:0000256" key="9">
    <source>
        <dbReference type="ARBA" id="ARBA00023157"/>
    </source>
</evidence>
<evidence type="ECO:0000256" key="6">
    <source>
        <dbReference type="ARBA" id="ARBA00022989"/>
    </source>
</evidence>
<proteinExistence type="inferred from homology"/>
<evidence type="ECO:0000256" key="5">
    <source>
        <dbReference type="ARBA" id="ARBA00022729"/>
    </source>
</evidence>
<reference evidence="12 13" key="1">
    <citation type="journal article" date="2018" name="Science">
        <title>The opium poppy genome and morphinan production.</title>
        <authorList>
            <person name="Guo L."/>
            <person name="Winzer T."/>
            <person name="Yang X."/>
            <person name="Li Y."/>
            <person name="Ning Z."/>
            <person name="He Z."/>
            <person name="Teodor R."/>
            <person name="Lu Y."/>
            <person name="Bowser T.A."/>
            <person name="Graham I.A."/>
            <person name="Ye K."/>
        </authorList>
    </citation>
    <scope>NUCLEOTIDE SEQUENCE [LARGE SCALE GENOMIC DNA]</scope>
    <source>
        <strain evidence="13">cv. HN1</strain>
        <tissue evidence="12">Leaves</tissue>
    </source>
</reference>
<dbReference type="Gramene" id="RZC75885">
    <property type="protein sequence ID" value="RZC75885"/>
    <property type="gene ID" value="C5167_000721"/>
</dbReference>
<keyword evidence="13" id="KW-1185">Reference proteome</keyword>
<evidence type="ECO:0000256" key="8">
    <source>
        <dbReference type="ARBA" id="ARBA00023136"/>
    </source>
</evidence>
<evidence type="ECO:0000313" key="12">
    <source>
        <dbReference type="EMBL" id="RZC75885.1"/>
    </source>
</evidence>
<evidence type="ECO:0000256" key="2">
    <source>
        <dbReference type="ARBA" id="ARBA00010929"/>
    </source>
</evidence>
<keyword evidence="10" id="KW-0278">Fertilization</keyword>
<keyword evidence="7" id="KW-0446">Lipid-binding</keyword>
<protein>
    <recommendedName>
        <fullName evidence="11">Generative cell specific-1/HAP2 domain-containing protein</fullName>
    </recommendedName>
</protein>
<dbReference type="EMBL" id="CM010723">
    <property type="protein sequence ID" value="RZC75885.1"/>
    <property type="molecule type" value="Genomic_DNA"/>
</dbReference>
<sequence length="210" mass="23959">MSIRFHVFSTGKRSLGFTVRVEVKKKGSKLLVVVAPDNRTVSSAGNLLRVRLIGDFAGYKSIPSFEDFFLRYYHSILCSFRRPTNLPYGFQADDDCTPVCFLFPAWKKAFTGVLLMKLFMFYAHILRNLVLNCSYLKSSFILDLHACGPWDIIYGASRDVDQLMCSINKKSGRRYHVLLIIADGQLNMREELTCKVACRMKLDAEAAQNF</sequence>
<evidence type="ECO:0000256" key="10">
    <source>
        <dbReference type="ARBA" id="ARBA00023279"/>
    </source>
</evidence>
<dbReference type="Pfam" id="PF10699">
    <property type="entry name" value="HAP2-GCS1"/>
    <property type="match status" value="1"/>
</dbReference>
<evidence type="ECO:0000256" key="4">
    <source>
        <dbReference type="ARBA" id="ARBA00022692"/>
    </source>
</evidence>
<comment type="similarity">
    <text evidence="2">Belongs to the HAP2/GCS1 family.</text>
</comment>
<evidence type="ECO:0000256" key="7">
    <source>
        <dbReference type="ARBA" id="ARBA00023121"/>
    </source>
</evidence>
<evidence type="ECO:0000259" key="11">
    <source>
        <dbReference type="Pfam" id="PF10699"/>
    </source>
</evidence>
<name>A0A4Y7KVF0_PAPSO</name>
<keyword evidence="3" id="KW-1003">Cell membrane</keyword>
<evidence type="ECO:0000256" key="3">
    <source>
        <dbReference type="ARBA" id="ARBA00022475"/>
    </source>
</evidence>
<organism evidence="12 13">
    <name type="scientific">Papaver somniferum</name>
    <name type="common">Opium poppy</name>
    <dbReference type="NCBI Taxonomy" id="3469"/>
    <lineage>
        <taxon>Eukaryota</taxon>
        <taxon>Viridiplantae</taxon>
        <taxon>Streptophyta</taxon>
        <taxon>Embryophyta</taxon>
        <taxon>Tracheophyta</taxon>
        <taxon>Spermatophyta</taxon>
        <taxon>Magnoliopsida</taxon>
        <taxon>Ranunculales</taxon>
        <taxon>Papaveraceae</taxon>
        <taxon>Papaveroideae</taxon>
        <taxon>Papaver</taxon>
    </lineage>
</organism>
<evidence type="ECO:0000313" key="13">
    <source>
        <dbReference type="Proteomes" id="UP000316621"/>
    </source>
</evidence>
<dbReference type="PANTHER" id="PTHR31764">
    <property type="entry name" value="PROTEIN HAPLESS 2"/>
    <property type="match status" value="1"/>
</dbReference>
<dbReference type="GO" id="GO:0008289">
    <property type="term" value="F:lipid binding"/>
    <property type="evidence" value="ECO:0007669"/>
    <property type="project" value="UniProtKB-KW"/>
</dbReference>
<keyword evidence="4" id="KW-0812">Transmembrane</keyword>
<accession>A0A4Y7KVF0</accession>
<dbReference type="Proteomes" id="UP000316621">
    <property type="component" value="Chromosome 9"/>
</dbReference>